<comment type="caution">
    <text evidence="1">The sequence shown here is derived from an EMBL/GenBank/DDBJ whole genome shotgun (WGS) entry which is preliminary data.</text>
</comment>
<dbReference type="EMBL" id="CAJNOK010010416">
    <property type="protein sequence ID" value="CAF1115250.1"/>
    <property type="molecule type" value="Genomic_DNA"/>
</dbReference>
<dbReference type="SUPFAM" id="SSF53098">
    <property type="entry name" value="Ribonuclease H-like"/>
    <property type="match status" value="1"/>
</dbReference>
<evidence type="ECO:0000313" key="4">
    <source>
        <dbReference type="EMBL" id="CAF3885282.1"/>
    </source>
</evidence>
<evidence type="ECO:0000313" key="2">
    <source>
        <dbReference type="EMBL" id="CAF1115250.1"/>
    </source>
</evidence>
<dbReference type="Proteomes" id="UP000677228">
    <property type="component" value="Unassembled WGS sequence"/>
</dbReference>
<evidence type="ECO:0000313" key="5">
    <source>
        <dbReference type="Proteomes" id="UP000663829"/>
    </source>
</evidence>
<dbReference type="InterPro" id="IPR012337">
    <property type="entry name" value="RNaseH-like_sf"/>
</dbReference>
<organism evidence="1 5">
    <name type="scientific">Didymodactylos carnosus</name>
    <dbReference type="NCBI Taxonomy" id="1234261"/>
    <lineage>
        <taxon>Eukaryota</taxon>
        <taxon>Metazoa</taxon>
        <taxon>Spiralia</taxon>
        <taxon>Gnathifera</taxon>
        <taxon>Rotifera</taxon>
        <taxon>Eurotatoria</taxon>
        <taxon>Bdelloidea</taxon>
        <taxon>Philodinida</taxon>
        <taxon>Philodinidae</taxon>
        <taxon>Didymodactylos</taxon>
    </lineage>
</organism>
<name>A0A814NUD4_9BILA</name>
<evidence type="ECO:0000313" key="3">
    <source>
        <dbReference type="EMBL" id="CAF3861878.1"/>
    </source>
</evidence>
<proteinExistence type="predicted"/>
<dbReference type="OrthoDB" id="10024601at2759"/>
<dbReference type="Proteomes" id="UP000682733">
    <property type="component" value="Unassembled WGS sequence"/>
</dbReference>
<sequence>MPGNESAFRHEWLERTDSSGFKCKLWLKPGASSTTYTSTAAFSKTQPKLIISNDNKTRTINTEPKFTFDDLVTISEIKWAMNVAQKGYSYRSVDDSSAIFKSMFPDSSIADKFSMGRHKLSYTIQYGLEPYFHDMMVDDLKRSNSFFSILIDETTTVQVKKQFDIMIRYWSELKKRVVIIYFHSEFFGHATAEHLKTALINSLEANGVDLNKLLTLSMDGQNVNLLLFKLMNAYLTNKGIKQMIFIGKCNIRIAHNSFRHGQQAVTWDIDDIVIDLHQWFKHSSARREDYKKMANEINETAKMMPRFIDSRWLQLCNVLDRIIQQWEMLKNNFLSYLPEHGKTSIRNNKRYDRIKKTFSDEIICVRILFIRNFDSDFNRFCTIFQEQAPLIRVLYDELCELLKNLLLRYLKQDAIDKIHDENLVKIDYNKTENRLSESKYDIGVDVRRALNEIQNPTVKTNFLKDVRVIFESCTQYLVTHLPLKNAVLRDMQCVHPLMKTKPATLECISRLAYQLPIIVSNMDIDVVRMEWKQYQMEEIPKNWYIEKEWTDTDGNYHTKYQRIDFYWLQISEIHTTLGAPKYPLLTKLLKNLLAFSHGSADVERGFSLNNYLLDDFRSSLNEKSIISLRSINSGILFEGGQPEAIKITKSMLTTVRQSYSKMQFEQKKQQKPATDTNTNNQLNETHLAIKKVNKEESSLLKQQIELQKRLFDARTVLSEGHTRLTTAIKQNKMVDITVAHSIIETSQKQITDVSNELELVTKSLKKGLKRKESLLKDAADKKLKKHL</sequence>
<dbReference type="Proteomes" id="UP000663829">
    <property type="component" value="Unassembled WGS sequence"/>
</dbReference>
<reference evidence="1" key="1">
    <citation type="submission" date="2021-02" db="EMBL/GenBank/DDBJ databases">
        <authorList>
            <person name="Nowell W R."/>
        </authorList>
    </citation>
    <scope>NUCLEOTIDE SEQUENCE</scope>
</reference>
<dbReference type="Proteomes" id="UP000681722">
    <property type="component" value="Unassembled WGS sequence"/>
</dbReference>
<evidence type="ECO:0000313" key="1">
    <source>
        <dbReference type="EMBL" id="CAF1096593.1"/>
    </source>
</evidence>
<dbReference type="EMBL" id="CAJOBC010005374">
    <property type="protein sequence ID" value="CAF3861878.1"/>
    <property type="molecule type" value="Genomic_DNA"/>
</dbReference>
<accession>A0A814NUD4</accession>
<dbReference type="PANTHER" id="PTHR37162">
    <property type="entry name" value="HAT FAMILY DIMERISATION DOMAINCONTAINING PROTEIN-RELATED"/>
    <property type="match status" value="1"/>
</dbReference>
<gene>
    <name evidence="1" type="ORF">GPM918_LOCUS18536</name>
    <name evidence="2" type="ORF">OVA965_LOCUS19926</name>
    <name evidence="3" type="ORF">SRO942_LOCUS18533</name>
    <name evidence="4" type="ORF">TMI583_LOCUS20145</name>
</gene>
<keyword evidence="5" id="KW-1185">Reference proteome</keyword>
<dbReference type="EMBL" id="CAJNOQ010005374">
    <property type="protein sequence ID" value="CAF1096593.1"/>
    <property type="molecule type" value="Genomic_DNA"/>
</dbReference>
<dbReference type="AlphaFoldDB" id="A0A814NUD4"/>
<protein>
    <recommendedName>
        <fullName evidence="6">HAT C-terminal dimerisation domain-containing protein</fullName>
    </recommendedName>
</protein>
<dbReference type="EMBL" id="CAJOBA010014796">
    <property type="protein sequence ID" value="CAF3885282.1"/>
    <property type="molecule type" value="Genomic_DNA"/>
</dbReference>
<dbReference type="PANTHER" id="PTHR37162:SF11">
    <property type="match status" value="1"/>
</dbReference>
<evidence type="ECO:0008006" key="6">
    <source>
        <dbReference type="Google" id="ProtNLM"/>
    </source>
</evidence>